<dbReference type="EMBL" id="CAJNOK010058635">
    <property type="protein sequence ID" value="CAF1630056.1"/>
    <property type="molecule type" value="Genomic_DNA"/>
</dbReference>
<dbReference type="GO" id="GO:0005049">
    <property type="term" value="F:nuclear export signal receptor activity"/>
    <property type="evidence" value="ECO:0007669"/>
    <property type="project" value="InterPro"/>
</dbReference>
<evidence type="ECO:0000313" key="10">
    <source>
        <dbReference type="Proteomes" id="UP000677228"/>
    </source>
</evidence>
<sequence>YAQVLHVLAQEMIKRIQYNENKTQLEALTDNGALNEDDNSFDKFIQECIDLLGKLADFQPYAVMQFLSTPFERTLAHYKNMENVIVIHSN</sequence>
<dbReference type="InterPro" id="IPR040016">
    <property type="entry name" value="XPO6"/>
</dbReference>
<comment type="caution">
    <text evidence="8">The sequence shown here is derived from an EMBL/GenBank/DDBJ whole genome shotgun (WGS) entry which is preliminary data.</text>
</comment>
<evidence type="ECO:0000256" key="7">
    <source>
        <dbReference type="ARBA" id="ARBA00023242"/>
    </source>
</evidence>
<dbReference type="GO" id="GO:0006611">
    <property type="term" value="P:protein export from nucleus"/>
    <property type="evidence" value="ECO:0007669"/>
    <property type="project" value="InterPro"/>
</dbReference>
<dbReference type="AlphaFoldDB" id="A0A8S2G5S5"/>
<comment type="subcellular location">
    <subcellularLocation>
        <location evidence="2">Cytoplasm</location>
    </subcellularLocation>
    <subcellularLocation>
        <location evidence="1">Nucleus</location>
    </subcellularLocation>
</comment>
<proteinExistence type="inferred from homology"/>
<feature type="non-terminal residue" evidence="8">
    <location>
        <position position="1"/>
    </location>
</feature>
<dbReference type="Proteomes" id="UP000682733">
    <property type="component" value="Unassembled WGS sequence"/>
</dbReference>
<evidence type="ECO:0000256" key="6">
    <source>
        <dbReference type="ARBA" id="ARBA00022927"/>
    </source>
</evidence>
<evidence type="ECO:0000256" key="4">
    <source>
        <dbReference type="ARBA" id="ARBA00022448"/>
    </source>
</evidence>
<evidence type="ECO:0000256" key="5">
    <source>
        <dbReference type="ARBA" id="ARBA00022490"/>
    </source>
</evidence>
<reference evidence="8" key="1">
    <citation type="submission" date="2021-02" db="EMBL/GenBank/DDBJ databases">
        <authorList>
            <person name="Nowell W R."/>
        </authorList>
    </citation>
    <scope>NUCLEOTIDE SEQUENCE</scope>
</reference>
<evidence type="ECO:0000313" key="9">
    <source>
        <dbReference type="EMBL" id="CAF4455814.1"/>
    </source>
</evidence>
<keyword evidence="6" id="KW-0653">Protein transport</keyword>
<gene>
    <name evidence="8" type="ORF">OVA965_LOCUS43672</name>
    <name evidence="9" type="ORF">TMI583_LOCUS46029</name>
</gene>
<evidence type="ECO:0000256" key="2">
    <source>
        <dbReference type="ARBA" id="ARBA00004496"/>
    </source>
</evidence>
<keyword evidence="4" id="KW-0813">Transport</keyword>
<evidence type="ECO:0000256" key="1">
    <source>
        <dbReference type="ARBA" id="ARBA00004123"/>
    </source>
</evidence>
<accession>A0A8S2G5S5</accession>
<dbReference type="PANTHER" id="PTHR21452">
    <property type="entry name" value="EXPORTIN-6"/>
    <property type="match status" value="1"/>
</dbReference>
<feature type="non-terminal residue" evidence="8">
    <location>
        <position position="90"/>
    </location>
</feature>
<evidence type="ECO:0000256" key="3">
    <source>
        <dbReference type="ARBA" id="ARBA00009466"/>
    </source>
</evidence>
<dbReference type="EMBL" id="CAJOBA010084218">
    <property type="protein sequence ID" value="CAF4455814.1"/>
    <property type="molecule type" value="Genomic_DNA"/>
</dbReference>
<keyword evidence="5" id="KW-0963">Cytoplasm</keyword>
<evidence type="ECO:0000313" key="8">
    <source>
        <dbReference type="EMBL" id="CAF1630056.1"/>
    </source>
</evidence>
<name>A0A8S2G5S5_9BILA</name>
<keyword evidence="7" id="KW-0539">Nucleus</keyword>
<dbReference type="Proteomes" id="UP000677228">
    <property type="component" value="Unassembled WGS sequence"/>
</dbReference>
<comment type="similarity">
    <text evidence="3">Belongs to the exportin family.</text>
</comment>
<organism evidence="8 10">
    <name type="scientific">Didymodactylos carnosus</name>
    <dbReference type="NCBI Taxonomy" id="1234261"/>
    <lineage>
        <taxon>Eukaryota</taxon>
        <taxon>Metazoa</taxon>
        <taxon>Spiralia</taxon>
        <taxon>Gnathifera</taxon>
        <taxon>Rotifera</taxon>
        <taxon>Eurotatoria</taxon>
        <taxon>Bdelloidea</taxon>
        <taxon>Philodinida</taxon>
        <taxon>Philodinidae</taxon>
        <taxon>Didymodactylos</taxon>
    </lineage>
</organism>
<dbReference type="GO" id="GO:0005634">
    <property type="term" value="C:nucleus"/>
    <property type="evidence" value="ECO:0007669"/>
    <property type="project" value="UniProtKB-SubCell"/>
</dbReference>
<dbReference type="GO" id="GO:0005737">
    <property type="term" value="C:cytoplasm"/>
    <property type="evidence" value="ECO:0007669"/>
    <property type="project" value="UniProtKB-SubCell"/>
</dbReference>
<dbReference type="PANTHER" id="PTHR21452:SF4">
    <property type="entry name" value="EXPORTIN-6"/>
    <property type="match status" value="1"/>
</dbReference>
<protein>
    <submittedName>
        <fullName evidence="8">Uncharacterized protein</fullName>
    </submittedName>
</protein>